<protein>
    <recommendedName>
        <fullName evidence="4">F-box domain-containing protein</fullName>
    </recommendedName>
</protein>
<dbReference type="EMBL" id="KN880747">
    <property type="protein sequence ID" value="KIY62804.1"/>
    <property type="molecule type" value="Genomic_DNA"/>
</dbReference>
<accession>A0A0D7AY41</accession>
<dbReference type="AlphaFoldDB" id="A0A0D7AY41"/>
<evidence type="ECO:0000256" key="1">
    <source>
        <dbReference type="SAM" id="MobiDB-lite"/>
    </source>
</evidence>
<organism evidence="2 3">
    <name type="scientific">Cylindrobasidium torrendii FP15055 ss-10</name>
    <dbReference type="NCBI Taxonomy" id="1314674"/>
    <lineage>
        <taxon>Eukaryota</taxon>
        <taxon>Fungi</taxon>
        <taxon>Dikarya</taxon>
        <taxon>Basidiomycota</taxon>
        <taxon>Agaricomycotina</taxon>
        <taxon>Agaricomycetes</taxon>
        <taxon>Agaricomycetidae</taxon>
        <taxon>Agaricales</taxon>
        <taxon>Marasmiineae</taxon>
        <taxon>Physalacriaceae</taxon>
        <taxon>Cylindrobasidium</taxon>
    </lineage>
</organism>
<proteinExistence type="predicted"/>
<evidence type="ECO:0000313" key="2">
    <source>
        <dbReference type="EMBL" id="KIY62804.1"/>
    </source>
</evidence>
<reference evidence="2 3" key="1">
    <citation type="journal article" date="2015" name="Fungal Genet. Biol.">
        <title>Evolution of novel wood decay mechanisms in Agaricales revealed by the genome sequences of Fistulina hepatica and Cylindrobasidium torrendii.</title>
        <authorList>
            <person name="Floudas D."/>
            <person name="Held B.W."/>
            <person name="Riley R."/>
            <person name="Nagy L.G."/>
            <person name="Koehler G."/>
            <person name="Ransdell A.S."/>
            <person name="Younus H."/>
            <person name="Chow J."/>
            <person name="Chiniquy J."/>
            <person name="Lipzen A."/>
            <person name="Tritt A."/>
            <person name="Sun H."/>
            <person name="Haridas S."/>
            <person name="LaButti K."/>
            <person name="Ohm R.A."/>
            <person name="Kues U."/>
            <person name="Blanchette R.A."/>
            <person name="Grigoriev I.V."/>
            <person name="Minto R.E."/>
            <person name="Hibbett D.S."/>
        </authorList>
    </citation>
    <scope>NUCLEOTIDE SEQUENCE [LARGE SCALE GENOMIC DNA]</scope>
    <source>
        <strain evidence="2 3">FP15055 ss-10</strain>
    </source>
</reference>
<keyword evidence="3" id="KW-1185">Reference proteome</keyword>
<dbReference type="OrthoDB" id="3357519at2759"/>
<evidence type="ECO:0008006" key="4">
    <source>
        <dbReference type="Google" id="ProtNLM"/>
    </source>
</evidence>
<evidence type="ECO:0000313" key="3">
    <source>
        <dbReference type="Proteomes" id="UP000054007"/>
    </source>
</evidence>
<feature type="region of interest" description="Disordered" evidence="1">
    <location>
        <begin position="1"/>
        <end position="20"/>
    </location>
</feature>
<name>A0A0D7AY41_9AGAR</name>
<gene>
    <name evidence="2" type="ORF">CYLTODRAFT_426644</name>
</gene>
<sequence>MPTTTPPQHATFPPWSQSPDSVHPIFGDARLGIVPFARGDEPKDDPERESLMKELVSDLQVATVELDAQANALHHALQHINDQRKRCKKLLGQRNNINCPVLWVTDDVLSIIFDFCIDTSPWARDMAVDSTLLTLSHVCESGRKMLINSSAYWKNTGVTLQTDPQHDVPLPLLNMFLERVGPHPFPVRVVPRKLDDNHSTAFGNSVHLWRTLELVQYNGALERSLGYFGFPRLAGALEKLDFLLITDEDGDMTRFFQPFEQCQNLRDLKIRVVFYMPRLAKLSVPSPNLVLWAVRCPALEVLELGCLADCAPIDVFLAQSRPPLRILRIETDRRIVNKLGDGINELCSHFPSIDTVAFISYDPQSELPIFLLPERALRLYYPTASTFTWMCM</sequence>
<dbReference type="Proteomes" id="UP000054007">
    <property type="component" value="Unassembled WGS sequence"/>
</dbReference>